<dbReference type="EMBL" id="JABJNZ010000059">
    <property type="protein sequence ID" value="MBT4870821.1"/>
    <property type="molecule type" value="Genomic_DNA"/>
</dbReference>
<proteinExistence type="inferred from homology"/>
<dbReference type="Proteomes" id="UP000722459">
    <property type="component" value="Unassembled WGS sequence"/>
</dbReference>
<dbReference type="Gene3D" id="3.40.1490.10">
    <property type="entry name" value="Bit1"/>
    <property type="match status" value="1"/>
</dbReference>
<sequence>MDILNNKTLLAKEIKQKGYKKLAHELGVGQTTVFRRMQKFRLTKHPKKWKSQEIKILKHNYHNESKLFTLLPTRTHSSIYHMAHKLNLSRKIKPRKHKIDLGFFKKYTQASSYVLGWMYSDGHISKDGCTFGFHLGRKDLKILEKIKSLLQSDHKIRINPTHIELRFHSLLMVEDLGKLGCESRKTKKIRFPKDIPKKYKLDFIRGYFDGDGSIMFNKPNTIKVNFTGNEQFIKELNKEIHTLLHIPLGKPTTHTKLNPNHRLVWQVYFYGNNARKLCYNMYKNANGLYLDRKYKRYTTHLRKRDTMSELVQYILINTGLKMSCGKACAQASHASVSVLDKVDKKVLDEWKQNGMKKIVLKVNSTEELVELFQNTKNAGLPCALITDAGRTQIASGSKTCFACGPVDEEAAAKYFSDLKLL</sequence>
<keyword evidence="2 6" id="KW-0378">Hydrolase</keyword>
<dbReference type="InterPro" id="IPR027434">
    <property type="entry name" value="Homing_endonucl"/>
</dbReference>
<accession>A0A8T5GFQ6</accession>
<dbReference type="PROSITE" id="PS50819">
    <property type="entry name" value="INTEIN_ENDONUCLEASE"/>
    <property type="match status" value="1"/>
</dbReference>
<dbReference type="GO" id="GO:0005829">
    <property type="term" value="C:cytosol"/>
    <property type="evidence" value="ECO:0007669"/>
    <property type="project" value="TreeGrafter"/>
</dbReference>
<organism evidence="6 7">
    <name type="scientific">Candidatus Iainarchaeum sp</name>
    <dbReference type="NCBI Taxonomy" id="3101447"/>
    <lineage>
        <taxon>Archaea</taxon>
        <taxon>Candidatus Iainarchaeota</taxon>
        <taxon>Candidatus Iainarchaeia</taxon>
        <taxon>Candidatus Iainarchaeales</taxon>
        <taxon>Candidatus Iainarchaeaceae</taxon>
        <taxon>Candidatus Iainarchaeum</taxon>
    </lineage>
</organism>
<dbReference type="PRINTS" id="PR00379">
    <property type="entry name" value="INTEIN"/>
</dbReference>
<dbReference type="GO" id="GO:0004519">
    <property type="term" value="F:endonuclease activity"/>
    <property type="evidence" value="ECO:0007669"/>
    <property type="project" value="InterPro"/>
</dbReference>
<dbReference type="AlphaFoldDB" id="A0A8T5GFQ6"/>
<dbReference type="PANTHER" id="PTHR12649:SF11">
    <property type="entry name" value="PEPTIDYL-TRNA HYDROLASE 2, MITOCHONDRIAL"/>
    <property type="match status" value="1"/>
</dbReference>
<evidence type="ECO:0000259" key="5">
    <source>
        <dbReference type="PROSITE" id="PS50819"/>
    </source>
</evidence>
<evidence type="ECO:0000256" key="4">
    <source>
        <dbReference type="ARBA" id="ARBA00048707"/>
    </source>
</evidence>
<dbReference type="InterPro" id="IPR002833">
    <property type="entry name" value="PTH2"/>
</dbReference>
<dbReference type="InterPro" id="IPR023476">
    <property type="entry name" value="Pep_tRNA_hydro_II_dom_sf"/>
</dbReference>
<dbReference type="NCBIfam" id="TIGR00283">
    <property type="entry name" value="arch_pth2"/>
    <property type="match status" value="1"/>
</dbReference>
<comment type="caution">
    <text evidence="6">The sequence shown here is derived from an EMBL/GenBank/DDBJ whole genome shotgun (WGS) entry which is preliminary data.</text>
</comment>
<evidence type="ECO:0000256" key="2">
    <source>
        <dbReference type="ARBA" id="ARBA00022801"/>
    </source>
</evidence>
<dbReference type="EC" id="3.1.1.29" evidence="1"/>
<gene>
    <name evidence="6" type="primary">pth2</name>
    <name evidence="6" type="ORF">HON47_04560</name>
</gene>
<feature type="domain" description="DOD-type homing endonuclease" evidence="5">
    <location>
        <begin position="114"/>
        <end position="244"/>
    </location>
</feature>
<dbReference type="PANTHER" id="PTHR12649">
    <property type="entry name" value="PEPTIDYL-TRNA HYDROLASE 2"/>
    <property type="match status" value="1"/>
</dbReference>
<dbReference type="CDD" id="cd02407">
    <property type="entry name" value="PTH2_family"/>
    <property type="match status" value="1"/>
</dbReference>
<dbReference type="InterPro" id="IPR004860">
    <property type="entry name" value="LAGLIDADG_dom"/>
</dbReference>
<name>A0A8T5GFQ6_9ARCH</name>
<comment type="catalytic activity">
    <reaction evidence="4">
        <text>an N-acyl-L-alpha-aminoacyl-tRNA + H2O = an N-acyl-L-amino acid + a tRNA + H(+)</text>
        <dbReference type="Rhea" id="RHEA:54448"/>
        <dbReference type="Rhea" id="RHEA-COMP:10123"/>
        <dbReference type="Rhea" id="RHEA-COMP:13883"/>
        <dbReference type="ChEBI" id="CHEBI:15377"/>
        <dbReference type="ChEBI" id="CHEBI:15378"/>
        <dbReference type="ChEBI" id="CHEBI:59874"/>
        <dbReference type="ChEBI" id="CHEBI:78442"/>
        <dbReference type="ChEBI" id="CHEBI:138191"/>
        <dbReference type="EC" id="3.1.1.29"/>
    </reaction>
</comment>
<evidence type="ECO:0000256" key="1">
    <source>
        <dbReference type="ARBA" id="ARBA00013260"/>
    </source>
</evidence>
<dbReference type="InterPro" id="IPR006142">
    <property type="entry name" value="INTEIN"/>
</dbReference>
<evidence type="ECO:0000313" key="6">
    <source>
        <dbReference type="EMBL" id="MBT4870821.1"/>
    </source>
</evidence>
<comment type="similarity">
    <text evidence="3">Belongs to the PTH2 family.</text>
</comment>
<dbReference type="GO" id="GO:0016539">
    <property type="term" value="P:intein-mediated protein splicing"/>
    <property type="evidence" value="ECO:0007669"/>
    <property type="project" value="InterPro"/>
</dbReference>
<dbReference type="InterPro" id="IPR004042">
    <property type="entry name" value="Intein_endonuc_central"/>
</dbReference>
<dbReference type="Pfam" id="PF14528">
    <property type="entry name" value="LAGLIDADG_3"/>
    <property type="match status" value="1"/>
</dbReference>
<dbReference type="GO" id="GO:0004045">
    <property type="term" value="F:peptidyl-tRNA hydrolase activity"/>
    <property type="evidence" value="ECO:0007669"/>
    <property type="project" value="UniProtKB-EC"/>
</dbReference>
<evidence type="ECO:0000256" key="3">
    <source>
        <dbReference type="ARBA" id="ARBA00038050"/>
    </source>
</evidence>
<reference evidence="6" key="1">
    <citation type="journal article" date="2021" name="ISME J.">
        <title>Mercury methylation by metabolically versatile and cosmopolitan marine bacteria.</title>
        <authorList>
            <person name="Lin H."/>
            <person name="Ascher D.B."/>
            <person name="Myung Y."/>
            <person name="Lamborg C.H."/>
            <person name="Hallam S.J."/>
            <person name="Gionfriddo C.M."/>
            <person name="Holt K.E."/>
            <person name="Moreau J.W."/>
        </authorList>
    </citation>
    <scope>NUCLEOTIDE SEQUENCE</scope>
    <source>
        <strain evidence="6">SI075_bin30</strain>
    </source>
</reference>
<dbReference type="SUPFAM" id="SSF55608">
    <property type="entry name" value="Homing endonucleases"/>
    <property type="match status" value="1"/>
</dbReference>
<evidence type="ECO:0000313" key="7">
    <source>
        <dbReference type="Proteomes" id="UP000722459"/>
    </source>
</evidence>
<protein>
    <recommendedName>
        <fullName evidence="1">peptidyl-tRNA hydrolase</fullName>
        <ecNumber evidence="1">3.1.1.29</ecNumber>
    </recommendedName>
</protein>
<dbReference type="SUPFAM" id="SSF102462">
    <property type="entry name" value="Peptidyl-tRNA hydrolase II"/>
    <property type="match status" value="1"/>
</dbReference>
<dbReference type="FunFam" id="3.40.1490.10:FF:000002">
    <property type="entry name" value="Peptidyl-tRNA hydrolase 2, mitochondrial"/>
    <property type="match status" value="1"/>
</dbReference>
<dbReference type="Pfam" id="PF01981">
    <property type="entry name" value="PTH2"/>
    <property type="match status" value="1"/>
</dbReference>
<dbReference type="Gene3D" id="3.10.28.10">
    <property type="entry name" value="Homing endonucleases"/>
    <property type="match status" value="1"/>
</dbReference>